<dbReference type="Proteomes" id="UP001589896">
    <property type="component" value="Unassembled WGS sequence"/>
</dbReference>
<organism evidence="2 3">
    <name type="scientific">Lysobacter korlensis</name>
    <dbReference type="NCBI Taxonomy" id="553636"/>
    <lineage>
        <taxon>Bacteria</taxon>
        <taxon>Pseudomonadati</taxon>
        <taxon>Pseudomonadota</taxon>
        <taxon>Gammaproteobacteria</taxon>
        <taxon>Lysobacterales</taxon>
        <taxon>Lysobacteraceae</taxon>
        <taxon>Lysobacter</taxon>
    </lineage>
</organism>
<evidence type="ECO:0000313" key="3">
    <source>
        <dbReference type="Proteomes" id="UP001589896"/>
    </source>
</evidence>
<protein>
    <submittedName>
        <fullName evidence="2">DUF4142 domain-containing protein</fullName>
    </submittedName>
</protein>
<name>A0ABV6RSH3_9GAMM</name>
<evidence type="ECO:0000259" key="1">
    <source>
        <dbReference type="Pfam" id="PF13628"/>
    </source>
</evidence>
<dbReference type="Gene3D" id="1.20.1260.10">
    <property type="match status" value="1"/>
</dbReference>
<dbReference type="PANTHER" id="PTHR38593:SF1">
    <property type="entry name" value="BLR2558 PROTEIN"/>
    <property type="match status" value="1"/>
</dbReference>
<feature type="domain" description="DUF4142" evidence="1">
    <location>
        <begin position="39"/>
        <end position="176"/>
    </location>
</feature>
<sequence length="185" mass="20379">MVEHRGEQKQGVGGIAKAVDAVGGMVGTLKAGLGSKSVNAFVANASRGDVYEIEAARIAQQRARSPEVRQLADRMLQDHTESANKLMAALRSHGDQDLIGEIEGELDQHRQTMIDHLRQASDDQFDSVYIDQQKLAHRETLTLFEGFTSSDEHPELVAYARGMLPTLQQHKEMVDRIEGTGSLRS</sequence>
<dbReference type="RefSeq" id="WP_386670012.1">
    <property type="nucleotide sequence ID" value="NZ_JBHLTG010000003.1"/>
</dbReference>
<keyword evidence="3" id="KW-1185">Reference proteome</keyword>
<gene>
    <name evidence="2" type="ORF">ACFFGH_16045</name>
</gene>
<comment type="caution">
    <text evidence="2">The sequence shown here is derived from an EMBL/GenBank/DDBJ whole genome shotgun (WGS) entry which is preliminary data.</text>
</comment>
<dbReference type="PANTHER" id="PTHR38593">
    <property type="entry name" value="BLR2558 PROTEIN"/>
    <property type="match status" value="1"/>
</dbReference>
<dbReference type="InterPro" id="IPR012347">
    <property type="entry name" value="Ferritin-like"/>
</dbReference>
<evidence type="ECO:0000313" key="2">
    <source>
        <dbReference type="EMBL" id="MFC0679347.1"/>
    </source>
</evidence>
<dbReference type="EMBL" id="JBHLTG010000003">
    <property type="protein sequence ID" value="MFC0679347.1"/>
    <property type="molecule type" value="Genomic_DNA"/>
</dbReference>
<dbReference type="Pfam" id="PF13628">
    <property type="entry name" value="DUF4142"/>
    <property type="match status" value="1"/>
</dbReference>
<proteinExistence type="predicted"/>
<dbReference type="InterPro" id="IPR025419">
    <property type="entry name" value="DUF4142"/>
</dbReference>
<accession>A0ABV6RSH3</accession>
<reference evidence="2 3" key="1">
    <citation type="submission" date="2024-09" db="EMBL/GenBank/DDBJ databases">
        <authorList>
            <person name="Sun Q."/>
            <person name="Mori K."/>
        </authorList>
    </citation>
    <scope>NUCLEOTIDE SEQUENCE [LARGE SCALE GENOMIC DNA]</scope>
    <source>
        <strain evidence="2 3">KCTC 23076</strain>
    </source>
</reference>